<dbReference type="OrthoDB" id="275011at2759"/>
<organism evidence="1 2">
    <name type="scientific">Albugo candida</name>
    <dbReference type="NCBI Taxonomy" id="65357"/>
    <lineage>
        <taxon>Eukaryota</taxon>
        <taxon>Sar</taxon>
        <taxon>Stramenopiles</taxon>
        <taxon>Oomycota</taxon>
        <taxon>Peronosporomycetes</taxon>
        <taxon>Albuginales</taxon>
        <taxon>Albuginaceae</taxon>
        <taxon>Albugo</taxon>
    </lineage>
</organism>
<reference evidence="1 2" key="1">
    <citation type="submission" date="2012-05" db="EMBL/GenBank/DDBJ databases">
        <title>Recombination and specialization in a pathogen metapopulation.</title>
        <authorList>
            <person name="Gardiner A."/>
            <person name="Kemen E."/>
            <person name="Schultz-Larsen T."/>
            <person name="MacLean D."/>
            <person name="Van Oosterhout C."/>
            <person name="Jones J.D.G."/>
        </authorList>
    </citation>
    <scope>NUCLEOTIDE SEQUENCE [LARGE SCALE GENOMIC DNA]</scope>
    <source>
        <strain evidence="1 2">Ac Nc2</strain>
    </source>
</reference>
<comment type="caution">
    <text evidence="1">The sequence shown here is derived from an EMBL/GenBank/DDBJ whole genome shotgun (WGS) entry which is preliminary data.</text>
</comment>
<proteinExistence type="predicted"/>
<evidence type="ECO:0008006" key="3">
    <source>
        <dbReference type="Google" id="ProtNLM"/>
    </source>
</evidence>
<gene>
    <name evidence="1" type="ORF">BN9_031690</name>
</gene>
<dbReference type="EMBL" id="CAIX01000033">
    <property type="protein sequence ID" value="CCI42385.1"/>
    <property type="molecule type" value="Genomic_DNA"/>
</dbReference>
<accession>A0A024G6D3</accession>
<dbReference type="AlphaFoldDB" id="A0A024G6D3"/>
<evidence type="ECO:0000313" key="1">
    <source>
        <dbReference type="EMBL" id="CCI42385.1"/>
    </source>
</evidence>
<evidence type="ECO:0000313" key="2">
    <source>
        <dbReference type="Proteomes" id="UP000053237"/>
    </source>
</evidence>
<sequence length="66" mass="7092">MEDLQLVPNQIGSLILSRTNGSILSASGSLDNTTGKRVANVLYSMLQDASNVLEHPGEVFERFTGV</sequence>
<dbReference type="Proteomes" id="UP000053237">
    <property type="component" value="Unassembled WGS sequence"/>
</dbReference>
<dbReference type="InParanoid" id="A0A024G6D3"/>
<name>A0A024G6D3_9STRA</name>
<keyword evidence="2" id="KW-1185">Reference proteome</keyword>
<protein>
    <recommendedName>
        <fullName evidence="3">Roadblock/LAMTOR2 domain-containing protein</fullName>
    </recommendedName>
</protein>